<dbReference type="Pfam" id="PF04951">
    <property type="entry name" value="Peptidase_M55"/>
    <property type="match status" value="1"/>
</dbReference>
<accession>A0ABN2FT43</accession>
<dbReference type="InterPro" id="IPR027476">
    <property type="entry name" value="DppA_N"/>
</dbReference>
<dbReference type="SUPFAM" id="SSF63992">
    <property type="entry name" value="Dipeptide transport protein"/>
    <property type="match status" value="1"/>
</dbReference>
<dbReference type="CDD" id="cd08663">
    <property type="entry name" value="DAP_dppA_1"/>
    <property type="match status" value="1"/>
</dbReference>
<proteinExistence type="predicted"/>
<dbReference type="Proteomes" id="UP001500618">
    <property type="component" value="Unassembled WGS sequence"/>
</dbReference>
<dbReference type="PIRSF" id="PIRSF015853">
    <property type="entry name" value="Pep_DppA"/>
    <property type="match status" value="1"/>
</dbReference>
<name>A0ABN2FT43_9ACTN</name>
<protein>
    <submittedName>
        <fullName evidence="1">D-aminopeptidase DppA</fullName>
    </submittedName>
</protein>
<sequence length="290" mass="30952">MGLCRETEGGYVKVYVSADMEGVTGLVDFHDVQPTGRDYEAGRVMMTEDVNAAVSGALEGGATEVLVNDAHGPMRSLLPDRLHPVAELVRGKAKPMSMLEGLDAGFEAVLCIGFHTRSGALGVLSHSFMGHEIEDMWLDDRPVGEIGMVYATAAALGVPVILLSGDDAACAEMAEWNAKVATVPVKWAIDRFAAKLRPAVQAREAIRTGARDAVRRAKNKGGKVKPVPGTATLAVRWQSASVASHLLGIPGVTARDGRTIQTTAAMPDLFRQFALFMRIASTLTHQPPYC</sequence>
<dbReference type="InterPro" id="IPR007035">
    <property type="entry name" value="Peptidase_M55"/>
</dbReference>
<dbReference type="Gene3D" id="3.40.50.10780">
    <property type="entry name" value="Dipeptide transport protein"/>
    <property type="match status" value="1"/>
</dbReference>
<dbReference type="Gene3D" id="3.30.1360.130">
    <property type="entry name" value="Dipeptide transport protein"/>
    <property type="match status" value="1"/>
</dbReference>
<reference evidence="1 2" key="1">
    <citation type="journal article" date="2019" name="Int. J. Syst. Evol. Microbiol.">
        <title>The Global Catalogue of Microorganisms (GCM) 10K type strain sequencing project: providing services to taxonomists for standard genome sequencing and annotation.</title>
        <authorList>
            <consortium name="The Broad Institute Genomics Platform"/>
            <consortium name="The Broad Institute Genome Sequencing Center for Infectious Disease"/>
            <person name="Wu L."/>
            <person name="Ma J."/>
        </authorList>
    </citation>
    <scope>NUCLEOTIDE SEQUENCE [LARGE SCALE GENOMIC DNA]</scope>
    <source>
        <strain evidence="1 2">JCM 14718</strain>
    </source>
</reference>
<evidence type="ECO:0000313" key="2">
    <source>
        <dbReference type="Proteomes" id="UP001500618"/>
    </source>
</evidence>
<evidence type="ECO:0000313" key="1">
    <source>
        <dbReference type="EMBL" id="GAA1658820.1"/>
    </source>
</evidence>
<gene>
    <name evidence="1" type="primary">dppA</name>
    <name evidence="1" type="ORF">GCM10009765_05180</name>
</gene>
<keyword evidence="2" id="KW-1185">Reference proteome</keyword>
<comment type="caution">
    <text evidence="1">The sequence shown here is derived from an EMBL/GenBank/DDBJ whole genome shotgun (WGS) entry which is preliminary data.</text>
</comment>
<dbReference type="InterPro" id="IPR036177">
    <property type="entry name" value="Peptidase_M55_sf"/>
</dbReference>
<dbReference type="EMBL" id="BAAANY010000002">
    <property type="protein sequence ID" value="GAA1658820.1"/>
    <property type="molecule type" value="Genomic_DNA"/>
</dbReference>
<organism evidence="1 2">
    <name type="scientific">Fodinicola feengrottensis</name>
    <dbReference type="NCBI Taxonomy" id="435914"/>
    <lineage>
        <taxon>Bacteria</taxon>
        <taxon>Bacillati</taxon>
        <taxon>Actinomycetota</taxon>
        <taxon>Actinomycetes</taxon>
        <taxon>Mycobacteriales</taxon>
        <taxon>Fodinicola</taxon>
    </lineage>
</organism>